<dbReference type="RefSeq" id="WP_135479696.1">
    <property type="nucleotide sequence ID" value="NZ_SIJK02000035.1"/>
</dbReference>
<keyword evidence="2" id="KW-0695">RNA-directed DNA polymerase</keyword>
<dbReference type="PANTHER" id="PTHR34047:SF8">
    <property type="entry name" value="PROTEIN YKFC"/>
    <property type="match status" value="1"/>
</dbReference>
<dbReference type="PANTHER" id="PTHR34047">
    <property type="entry name" value="NUCLEAR INTRON MATURASE 1, MITOCHONDRIAL-RELATED"/>
    <property type="match status" value="1"/>
</dbReference>
<dbReference type="Pfam" id="PF00078">
    <property type="entry name" value="RVT_1"/>
    <property type="match status" value="1"/>
</dbReference>
<keyword evidence="2" id="KW-0548">Nucleotidyltransferase</keyword>
<evidence type="ECO:0000313" key="3">
    <source>
        <dbReference type="Proteomes" id="UP001193081"/>
    </source>
</evidence>
<comment type="caution">
    <text evidence="2">The sequence shown here is derived from an EMBL/GenBank/DDBJ whole genome shotgun (WGS) entry which is preliminary data.</text>
</comment>
<dbReference type="InterPro" id="IPR051083">
    <property type="entry name" value="GrpII_Intron_Splice-Mob/Def"/>
</dbReference>
<keyword evidence="2" id="KW-0808">Transferase</keyword>
<organism evidence="2 3">
    <name type="scientific">Candidatus Chloroploca mongolica</name>
    <dbReference type="NCBI Taxonomy" id="2528176"/>
    <lineage>
        <taxon>Bacteria</taxon>
        <taxon>Bacillati</taxon>
        <taxon>Chloroflexota</taxon>
        <taxon>Chloroflexia</taxon>
        <taxon>Chloroflexales</taxon>
        <taxon>Chloroflexineae</taxon>
        <taxon>Oscillochloridaceae</taxon>
        <taxon>Candidatus Chloroploca</taxon>
    </lineage>
</organism>
<dbReference type="PROSITE" id="PS50878">
    <property type="entry name" value="RT_POL"/>
    <property type="match status" value="1"/>
</dbReference>
<proteinExistence type="predicted"/>
<dbReference type="InterPro" id="IPR000477">
    <property type="entry name" value="RT_dom"/>
</dbReference>
<dbReference type="SUPFAM" id="SSF56672">
    <property type="entry name" value="DNA/RNA polymerases"/>
    <property type="match status" value="1"/>
</dbReference>
<gene>
    <name evidence="2" type="ORF">EYB53_017445</name>
</gene>
<dbReference type="CDD" id="cd01646">
    <property type="entry name" value="RT_Bac_retron_I"/>
    <property type="match status" value="1"/>
</dbReference>
<protein>
    <submittedName>
        <fullName evidence="2">RNA-directed DNA polymerase</fullName>
    </submittedName>
</protein>
<dbReference type="Proteomes" id="UP001193081">
    <property type="component" value="Unassembled WGS sequence"/>
</dbReference>
<dbReference type="InterPro" id="IPR043502">
    <property type="entry name" value="DNA/RNA_pol_sf"/>
</dbReference>
<dbReference type="EMBL" id="SIJK02000035">
    <property type="protein sequence ID" value="MBP1467501.1"/>
    <property type="molecule type" value="Genomic_DNA"/>
</dbReference>
<evidence type="ECO:0000313" key="2">
    <source>
        <dbReference type="EMBL" id="MBP1467501.1"/>
    </source>
</evidence>
<reference evidence="2 3" key="1">
    <citation type="submission" date="2021-03" db="EMBL/GenBank/DDBJ databases">
        <authorList>
            <person name="Grouzdev D.S."/>
        </authorList>
    </citation>
    <scope>NUCLEOTIDE SEQUENCE [LARGE SCALE GENOMIC DNA]</scope>
    <source>
        <strain evidence="2 3">M50-1</strain>
    </source>
</reference>
<keyword evidence="3" id="KW-1185">Reference proteome</keyword>
<dbReference type="GO" id="GO:0003964">
    <property type="term" value="F:RNA-directed DNA polymerase activity"/>
    <property type="evidence" value="ECO:0007669"/>
    <property type="project" value="UniProtKB-KW"/>
</dbReference>
<evidence type="ECO:0000259" key="1">
    <source>
        <dbReference type="PROSITE" id="PS50878"/>
    </source>
</evidence>
<name>A0ABS4DDI4_9CHLR</name>
<accession>A0ABS4DDI4</accession>
<feature type="domain" description="Reverse transcriptase" evidence="1">
    <location>
        <begin position="1"/>
        <end position="185"/>
    </location>
</feature>
<sequence>MGGPWAAAPLHATIAPRSRVIGHGWHHRGAQLKADIAQFFPSIDHAILYSLLERHLACKPTLALCQRLMASGDGILANEYTLRLFPGDDLLAALRPRGLPIGNLTSQFWANVYLNPIDTLLQRELRLPHVRYCDDLLVFADDKPTLHQAHALLHERSARLRLTLHPVKTRLYAADEGVEFVGYRLFRDHRRLRRSGVQRFVRRLRRQQRGYRAGHLAAASIQASLRSWIAHAKHADTYRLRSRLLRTHPFGKEQRR</sequence>